<feature type="compositionally biased region" description="Polar residues" evidence="5">
    <location>
        <begin position="649"/>
        <end position="658"/>
    </location>
</feature>
<dbReference type="EMBL" id="JPKZ01001066">
    <property type="protein sequence ID" value="KHN84140.1"/>
    <property type="molecule type" value="Genomic_DNA"/>
</dbReference>
<feature type="domain" description="BED-type" evidence="6">
    <location>
        <begin position="139"/>
        <end position="177"/>
    </location>
</feature>
<evidence type="ECO:0000256" key="2">
    <source>
        <dbReference type="ARBA" id="ARBA00022771"/>
    </source>
</evidence>
<evidence type="ECO:0000313" key="8">
    <source>
        <dbReference type="Proteomes" id="UP000031036"/>
    </source>
</evidence>
<feature type="compositionally biased region" description="Basic and acidic residues" evidence="5">
    <location>
        <begin position="659"/>
        <end position="682"/>
    </location>
</feature>
<sequence>MVDESERSERCETSAVQYHLNLLVKNRIEEKRKMNGTLMSTNQMLNSISQLLNYSKAVNQKDGESSKKVFTTSMKEEQNADEPMPSTSAADSQTAASSLSKYLRPGDSGNDAVQSDNSGEHQQPSRRRLRRERVHPVSAYFLVTDEKSKCAICILCFNVMKASKTANLMRHMSRYHKLVAADLEKQWDIIKGSKLKYRPRDDFALASLPIASDVMPASPLNNESSSNGSPFLGLEHNVADGAMSITGSESKGVLRAEDLLEESIACESTPSFVQATLQVRIQESTDKEKCENYDAHIQEATGEMAHAEEADSGASTSGLSSCPSCVKRTADRALLVTLLKKQDQLLKNTERLLEENAEREKLFQEKQEEFWKRASALIKAQEEQHQRFISARVSIQTLRGIATVFIGGGLVILCCNLRIEVSKLIALNGTILDRTWQGSIRNSQHHNLPTTSLSFTVKDCSSACATVQRDGSVLKNMGRNENEENDYDRLKSMKHKLSIVSEKDENDLDSGEAKILYSTNGLPSLKEENITVTLRAGKCSRDTTLPTQAEKDVKSPEQQLRSPAGGTLTAFEEIQIMNMVHPGNGSSDKIPSTPPADFQYCDRLPRKWDEMEVLPNSDSAARLAEIISTRSDEAETANDLFHITPEVQDLTSRRNTCPSRERPVEKSSAKFEYEEESTKEGL</sequence>
<evidence type="ECO:0000256" key="5">
    <source>
        <dbReference type="SAM" id="MobiDB-lite"/>
    </source>
</evidence>
<proteinExistence type="predicted"/>
<keyword evidence="2" id="KW-0863">Zinc-finger</keyword>
<dbReference type="Pfam" id="PF02892">
    <property type="entry name" value="zf-BED"/>
    <property type="match status" value="1"/>
</dbReference>
<dbReference type="GO" id="GO:0003677">
    <property type="term" value="F:DNA binding"/>
    <property type="evidence" value="ECO:0007669"/>
    <property type="project" value="InterPro"/>
</dbReference>
<organism evidence="7 8">
    <name type="scientific">Toxocara canis</name>
    <name type="common">Canine roundworm</name>
    <dbReference type="NCBI Taxonomy" id="6265"/>
    <lineage>
        <taxon>Eukaryota</taxon>
        <taxon>Metazoa</taxon>
        <taxon>Ecdysozoa</taxon>
        <taxon>Nematoda</taxon>
        <taxon>Chromadorea</taxon>
        <taxon>Rhabditida</taxon>
        <taxon>Spirurina</taxon>
        <taxon>Ascaridomorpha</taxon>
        <taxon>Ascaridoidea</taxon>
        <taxon>Toxocaridae</taxon>
        <taxon>Toxocara</taxon>
    </lineage>
</organism>
<keyword evidence="4" id="KW-0175">Coiled coil</keyword>
<keyword evidence="8" id="KW-1185">Reference proteome</keyword>
<evidence type="ECO:0000313" key="7">
    <source>
        <dbReference type="EMBL" id="KHN84140.1"/>
    </source>
</evidence>
<dbReference type="AlphaFoldDB" id="A0A0B2VT32"/>
<protein>
    <recommendedName>
        <fullName evidence="6">BED-type domain-containing protein</fullName>
    </recommendedName>
</protein>
<reference evidence="7 8" key="1">
    <citation type="submission" date="2014-11" db="EMBL/GenBank/DDBJ databases">
        <title>Genetic blueprint of the zoonotic pathogen Toxocara canis.</title>
        <authorList>
            <person name="Zhu X.-Q."/>
            <person name="Korhonen P.K."/>
            <person name="Cai H."/>
            <person name="Young N.D."/>
            <person name="Nejsum P."/>
            <person name="von Samson-Himmelstjerna G."/>
            <person name="Boag P.R."/>
            <person name="Tan P."/>
            <person name="Li Q."/>
            <person name="Min J."/>
            <person name="Yang Y."/>
            <person name="Wang X."/>
            <person name="Fang X."/>
            <person name="Hall R.S."/>
            <person name="Hofmann A."/>
            <person name="Sternberg P.W."/>
            <person name="Jex A.R."/>
            <person name="Gasser R.B."/>
        </authorList>
    </citation>
    <scope>NUCLEOTIDE SEQUENCE [LARGE SCALE GENOMIC DNA]</scope>
    <source>
        <strain evidence="7">PN_DK_2014</strain>
    </source>
</reference>
<feature type="compositionally biased region" description="Low complexity" evidence="5">
    <location>
        <begin position="86"/>
        <end position="100"/>
    </location>
</feature>
<evidence type="ECO:0000259" key="6">
    <source>
        <dbReference type="Pfam" id="PF02892"/>
    </source>
</evidence>
<feature type="coiled-coil region" evidence="4">
    <location>
        <begin position="339"/>
        <end position="369"/>
    </location>
</feature>
<dbReference type="OrthoDB" id="10669420at2759"/>
<gene>
    <name evidence="7" type="ORF">Tcan_04657</name>
</gene>
<comment type="caution">
    <text evidence="7">The sequence shown here is derived from an EMBL/GenBank/DDBJ whole genome shotgun (WGS) entry which is preliminary data.</text>
</comment>
<evidence type="ECO:0000256" key="1">
    <source>
        <dbReference type="ARBA" id="ARBA00022723"/>
    </source>
</evidence>
<keyword evidence="1" id="KW-0479">Metal-binding</keyword>
<dbReference type="GO" id="GO:0008270">
    <property type="term" value="F:zinc ion binding"/>
    <property type="evidence" value="ECO:0007669"/>
    <property type="project" value="UniProtKB-KW"/>
</dbReference>
<feature type="region of interest" description="Disordered" evidence="5">
    <location>
        <begin position="649"/>
        <end position="682"/>
    </location>
</feature>
<evidence type="ECO:0000256" key="4">
    <source>
        <dbReference type="SAM" id="Coils"/>
    </source>
</evidence>
<accession>A0A0B2VT32</accession>
<evidence type="ECO:0000256" key="3">
    <source>
        <dbReference type="ARBA" id="ARBA00022833"/>
    </source>
</evidence>
<dbReference type="Proteomes" id="UP000031036">
    <property type="component" value="Unassembled WGS sequence"/>
</dbReference>
<dbReference type="InterPro" id="IPR003656">
    <property type="entry name" value="Znf_BED"/>
</dbReference>
<name>A0A0B2VT32_TOXCA</name>
<keyword evidence="3" id="KW-0862">Zinc</keyword>
<feature type="region of interest" description="Disordered" evidence="5">
    <location>
        <begin position="73"/>
        <end position="131"/>
    </location>
</feature>